<evidence type="ECO:0000313" key="3">
    <source>
        <dbReference type="Proteomes" id="UP000235965"/>
    </source>
</evidence>
<dbReference type="InterPro" id="IPR000477">
    <property type="entry name" value="RT_dom"/>
</dbReference>
<feature type="domain" description="Reverse transcriptase" evidence="1">
    <location>
        <begin position="201"/>
        <end position="395"/>
    </location>
</feature>
<dbReference type="OrthoDB" id="8193833at2759"/>
<dbReference type="AlphaFoldDB" id="A0A2J7PTQ9"/>
<reference evidence="2 3" key="1">
    <citation type="submission" date="2017-12" db="EMBL/GenBank/DDBJ databases">
        <title>Hemimetabolous genomes reveal molecular basis of termite eusociality.</title>
        <authorList>
            <person name="Harrison M.C."/>
            <person name="Jongepier E."/>
            <person name="Robertson H.M."/>
            <person name="Arning N."/>
            <person name="Bitard-Feildel T."/>
            <person name="Chao H."/>
            <person name="Childers C.P."/>
            <person name="Dinh H."/>
            <person name="Doddapaneni H."/>
            <person name="Dugan S."/>
            <person name="Gowin J."/>
            <person name="Greiner C."/>
            <person name="Han Y."/>
            <person name="Hu H."/>
            <person name="Hughes D.S.T."/>
            <person name="Huylmans A.-K."/>
            <person name="Kemena C."/>
            <person name="Kremer L.P.M."/>
            <person name="Lee S.L."/>
            <person name="Lopez-Ezquerra A."/>
            <person name="Mallet L."/>
            <person name="Monroy-Kuhn J.M."/>
            <person name="Moser A."/>
            <person name="Murali S.C."/>
            <person name="Muzny D.M."/>
            <person name="Otani S."/>
            <person name="Piulachs M.-D."/>
            <person name="Poelchau M."/>
            <person name="Qu J."/>
            <person name="Schaub F."/>
            <person name="Wada-Katsumata A."/>
            <person name="Worley K.C."/>
            <person name="Xie Q."/>
            <person name="Ylla G."/>
            <person name="Poulsen M."/>
            <person name="Gibbs R.A."/>
            <person name="Schal C."/>
            <person name="Richards S."/>
            <person name="Belles X."/>
            <person name="Korb J."/>
            <person name="Bornberg-Bauer E."/>
        </authorList>
    </citation>
    <scope>NUCLEOTIDE SEQUENCE [LARGE SCALE GENOMIC DNA]</scope>
    <source>
        <tissue evidence="2">Whole body</tissue>
    </source>
</reference>
<dbReference type="PANTHER" id="PTHR21301:SF10">
    <property type="entry name" value="REVERSE TRANSCRIPTASE DOMAIN-CONTAINING PROTEIN"/>
    <property type="match status" value="1"/>
</dbReference>
<protein>
    <recommendedName>
        <fullName evidence="1">Reverse transcriptase domain-containing protein</fullName>
    </recommendedName>
</protein>
<dbReference type="PANTHER" id="PTHR21301">
    <property type="entry name" value="REVERSE TRANSCRIPTASE"/>
    <property type="match status" value="1"/>
</dbReference>
<accession>A0A2J7PTQ9</accession>
<dbReference type="EMBL" id="NEVH01021222">
    <property type="protein sequence ID" value="PNF19717.1"/>
    <property type="molecule type" value="Genomic_DNA"/>
</dbReference>
<dbReference type="InterPro" id="IPR012337">
    <property type="entry name" value="RNaseH-like_sf"/>
</dbReference>
<dbReference type="PROSITE" id="PS50878">
    <property type="entry name" value="RT_POL"/>
    <property type="match status" value="1"/>
</dbReference>
<sequence length="395" mass="44844">VYHEEIRTEIRKTSFVAVMADDTTDVSEHIQISSIPENQTADGISKRILERLDIILQGNGQKLIAQTFDGANVMKGKKAAVQGKIKVVYSIAHFIHCYAYQLNLIMRNAASITRNARIFFSNILAIPTFFSRSPHRVLILKMHMEVSIPRPSSTRWNFNIRTINRVHENLQPLINCLAEIQSTEERKVQKLLSKYITTLPTDLKHKLTSYHSKPPHLHGLPKIHKAGIPLRPIISSIGSPCYTLAGFLHRILSPSAGKSDSVVKNSAYFLQLLKTVNLHSQDTLVSFDVVSLFTIVPVDEILQIIENKLHDDVTLTERSMLQVEAIMDLLEVCLRTTYFQFEDKFFQHNDGMAMGNSLSPIVSNIFTEHFEKIALDSAQYKSSLWLRYVDNTFVA</sequence>
<keyword evidence="3" id="KW-1185">Reference proteome</keyword>
<gene>
    <name evidence="2" type="ORF">B7P43_G15205</name>
</gene>
<evidence type="ECO:0000259" key="1">
    <source>
        <dbReference type="PROSITE" id="PS50878"/>
    </source>
</evidence>
<name>A0A2J7PTQ9_9NEOP</name>
<comment type="caution">
    <text evidence="2">The sequence shown here is derived from an EMBL/GenBank/DDBJ whole genome shotgun (WGS) entry which is preliminary data.</text>
</comment>
<evidence type="ECO:0000313" key="2">
    <source>
        <dbReference type="EMBL" id="PNF19717.1"/>
    </source>
</evidence>
<proteinExistence type="predicted"/>
<dbReference type="STRING" id="105785.A0A2J7PTQ9"/>
<dbReference type="Proteomes" id="UP000235965">
    <property type="component" value="Unassembled WGS sequence"/>
</dbReference>
<organism evidence="2 3">
    <name type="scientific">Cryptotermes secundus</name>
    <dbReference type="NCBI Taxonomy" id="105785"/>
    <lineage>
        <taxon>Eukaryota</taxon>
        <taxon>Metazoa</taxon>
        <taxon>Ecdysozoa</taxon>
        <taxon>Arthropoda</taxon>
        <taxon>Hexapoda</taxon>
        <taxon>Insecta</taxon>
        <taxon>Pterygota</taxon>
        <taxon>Neoptera</taxon>
        <taxon>Polyneoptera</taxon>
        <taxon>Dictyoptera</taxon>
        <taxon>Blattodea</taxon>
        <taxon>Blattoidea</taxon>
        <taxon>Termitoidae</taxon>
        <taxon>Kalotermitidae</taxon>
        <taxon>Cryptotermitinae</taxon>
        <taxon>Cryptotermes</taxon>
    </lineage>
</organism>
<feature type="non-terminal residue" evidence="2">
    <location>
        <position position="1"/>
    </location>
</feature>
<dbReference type="SUPFAM" id="SSF53098">
    <property type="entry name" value="Ribonuclease H-like"/>
    <property type="match status" value="1"/>
</dbReference>
<dbReference type="InParanoid" id="A0A2J7PTQ9"/>